<proteinExistence type="inferred from homology"/>
<dbReference type="GeneID" id="30180376"/>
<feature type="region of interest" description="Disordered" evidence="11">
    <location>
        <begin position="146"/>
        <end position="181"/>
    </location>
</feature>
<keyword evidence="8" id="KW-0498">Mitosis</keyword>
<dbReference type="GO" id="GO:0003682">
    <property type="term" value="F:chromatin binding"/>
    <property type="evidence" value="ECO:0007669"/>
    <property type="project" value="TreeGrafter"/>
</dbReference>
<evidence type="ECO:0000256" key="10">
    <source>
        <dbReference type="ARBA" id="ARBA00023306"/>
    </source>
</evidence>
<evidence type="ECO:0000256" key="8">
    <source>
        <dbReference type="ARBA" id="ARBA00022776"/>
    </source>
</evidence>
<dbReference type="OrthoDB" id="362021at2759"/>
<organism evidence="12 13">
    <name type="scientific">Pichia membranifaciens NRRL Y-2026</name>
    <dbReference type="NCBI Taxonomy" id="763406"/>
    <lineage>
        <taxon>Eukaryota</taxon>
        <taxon>Fungi</taxon>
        <taxon>Dikarya</taxon>
        <taxon>Ascomycota</taxon>
        <taxon>Saccharomycotina</taxon>
        <taxon>Pichiomycetes</taxon>
        <taxon>Pichiales</taxon>
        <taxon>Pichiaceae</taxon>
        <taxon>Pichia</taxon>
    </lineage>
</organism>
<dbReference type="GO" id="GO:0007076">
    <property type="term" value="P:mitotic chromosome condensation"/>
    <property type="evidence" value="ECO:0007669"/>
    <property type="project" value="InterPro"/>
</dbReference>
<feature type="compositionally biased region" description="Basic and acidic residues" evidence="11">
    <location>
        <begin position="31"/>
        <end position="46"/>
    </location>
</feature>
<feature type="region of interest" description="Disordered" evidence="11">
    <location>
        <begin position="1"/>
        <end position="54"/>
    </location>
</feature>
<protein>
    <recommendedName>
        <fullName evidence="4">Condensin complex subunit 2</fullName>
    </recommendedName>
</protein>
<evidence type="ECO:0000256" key="3">
    <source>
        <dbReference type="ARBA" id="ARBA00009471"/>
    </source>
</evidence>
<evidence type="ECO:0000256" key="1">
    <source>
        <dbReference type="ARBA" id="ARBA00004286"/>
    </source>
</evidence>
<evidence type="ECO:0000313" key="13">
    <source>
        <dbReference type="Proteomes" id="UP000094455"/>
    </source>
</evidence>
<keyword evidence="6" id="KW-0963">Cytoplasm</keyword>
<evidence type="ECO:0000256" key="5">
    <source>
        <dbReference type="ARBA" id="ARBA00022454"/>
    </source>
</evidence>
<keyword evidence="13" id="KW-1185">Reference proteome</keyword>
<name>A0A1E3NSA6_9ASCO</name>
<evidence type="ECO:0000256" key="4">
    <source>
        <dbReference type="ARBA" id="ARBA00016065"/>
    </source>
</evidence>
<evidence type="ECO:0000256" key="9">
    <source>
        <dbReference type="ARBA" id="ARBA00023067"/>
    </source>
</evidence>
<keyword evidence="7" id="KW-0132">Cell division</keyword>
<keyword evidence="10" id="KW-0131">Cell cycle</keyword>
<dbReference type="Pfam" id="PF05786">
    <property type="entry name" value="Cnd2"/>
    <property type="match status" value="1"/>
</dbReference>
<gene>
    <name evidence="12" type="ORF">PICMEDRAFT_70617</name>
</gene>
<keyword evidence="5" id="KW-0158">Chromosome</keyword>
<dbReference type="STRING" id="763406.A0A1E3NSA6"/>
<evidence type="ECO:0000256" key="7">
    <source>
        <dbReference type="ARBA" id="ARBA00022618"/>
    </source>
</evidence>
<dbReference type="GO" id="GO:0005737">
    <property type="term" value="C:cytoplasm"/>
    <property type="evidence" value="ECO:0007669"/>
    <property type="project" value="UniProtKB-SubCell"/>
</dbReference>
<dbReference type="GO" id="GO:0000796">
    <property type="term" value="C:condensin complex"/>
    <property type="evidence" value="ECO:0007669"/>
    <property type="project" value="InterPro"/>
</dbReference>
<sequence>MAGPYQGSKRHRSPRDAPGRKRVPSLGSSTAKKDSEHLRIGDRNEAKDDDDDDDNLMVLSKEDFENAIKLVTNNKINNVNTWEVKLIEYFYDMNHLKSDDGVSINFQMASATLDGCTKVISKRVDSVGVDTDALIQILAINSDSKSRKKKSRAEDDEDDDNQNDPDYQGSKKSRQDKTGREADKFLSMEKLKFNDRHIQFATIDPVFRKMLADFDEGGAKSLLLNSLRMSNEGRVVFDDTTTTSSASDGHDLSSSVDFTVKPENNANIDDQMETTNGKPTIADVDLKDEEMTIDLLHIYQNVVRDPRFDSLDICHEITEIKSSIEDVEYGKQFVNKINQRMKEDEKKLDLDTPEFNVEYDYDIDNFDLNDNNVDSVNNFNLSEVTNLSTGNSSANPENYKLYNDNGFNANEPFLDEEEVIKKESILMAELDKIPSVRKRQHWKIRAINSNSRIAGENDKESIFTNNEGDSASNSISKNTKSIKEIKKMKKKEYIIDFMNDSTDADTSILFKKAARPLRSLNPDQINSEMTTLPDLKSWSSERLVKSLLKPKRRLRNVFTKRTSSASALYADREFWAAKYNDKTTKPSEEIDQDAADFLYEVMDKPLEENIDSSVNNENAVDEFDGGFDPGVYDFDAPIDDQKLVSDETGPNSQIPGSLGTDVIKAAKPSWHTDSIHFEKRSKKINVRLLKQNLWNVTQQHVTEIKNESSFLSEKEKASDLKLSDIVKDTYKKYQGREKSDLSTSFFFICMLHIANEEGLHIEKTDDLSDVIIHA</sequence>
<dbReference type="GO" id="GO:0051301">
    <property type="term" value="P:cell division"/>
    <property type="evidence" value="ECO:0007669"/>
    <property type="project" value="UniProtKB-KW"/>
</dbReference>
<dbReference type="AlphaFoldDB" id="A0A1E3NSA6"/>
<accession>A0A1E3NSA6</accession>
<comment type="subcellular location">
    <subcellularLocation>
        <location evidence="1">Chromosome</location>
    </subcellularLocation>
    <subcellularLocation>
        <location evidence="2">Cytoplasm</location>
    </subcellularLocation>
</comment>
<evidence type="ECO:0000256" key="11">
    <source>
        <dbReference type="SAM" id="MobiDB-lite"/>
    </source>
</evidence>
<dbReference type="Proteomes" id="UP000094455">
    <property type="component" value="Unassembled WGS sequence"/>
</dbReference>
<evidence type="ECO:0000256" key="2">
    <source>
        <dbReference type="ARBA" id="ARBA00004496"/>
    </source>
</evidence>
<dbReference type="InterPro" id="IPR022816">
    <property type="entry name" value="Condensin_barren_su2"/>
</dbReference>
<dbReference type="PANTHER" id="PTHR13108:SF9">
    <property type="entry name" value="CONDENSIN COMPLEX SUBUNIT 2"/>
    <property type="match status" value="1"/>
</dbReference>
<reference evidence="12 13" key="1">
    <citation type="journal article" date="2016" name="Proc. Natl. Acad. Sci. U.S.A.">
        <title>Comparative genomics of biotechnologically important yeasts.</title>
        <authorList>
            <person name="Riley R."/>
            <person name="Haridas S."/>
            <person name="Wolfe K.H."/>
            <person name="Lopes M.R."/>
            <person name="Hittinger C.T."/>
            <person name="Goeker M."/>
            <person name="Salamov A.A."/>
            <person name="Wisecaver J.H."/>
            <person name="Long T.M."/>
            <person name="Calvey C.H."/>
            <person name="Aerts A.L."/>
            <person name="Barry K.W."/>
            <person name="Choi C."/>
            <person name="Clum A."/>
            <person name="Coughlan A.Y."/>
            <person name="Deshpande S."/>
            <person name="Douglass A.P."/>
            <person name="Hanson S.J."/>
            <person name="Klenk H.-P."/>
            <person name="LaButti K.M."/>
            <person name="Lapidus A."/>
            <person name="Lindquist E.A."/>
            <person name="Lipzen A.M."/>
            <person name="Meier-Kolthoff J.P."/>
            <person name="Ohm R.A."/>
            <person name="Otillar R.P."/>
            <person name="Pangilinan J.L."/>
            <person name="Peng Y."/>
            <person name="Rokas A."/>
            <person name="Rosa C.A."/>
            <person name="Scheuner C."/>
            <person name="Sibirny A.A."/>
            <person name="Slot J.C."/>
            <person name="Stielow J.B."/>
            <person name="Sun H."/>
            <person name="Kurtzman C.P."/>
            <person name="Blackwell M."/>
            <person name="Grigoriev I.V."/>
            <person name="Jeffries T.W."/>
        </authorList>
    </citation>
    <scope>NUCLEOTIDE SEQUENCE [LARGE SCALE GENOMIC DNA]</scope>
    <source>
        <strain evidence="12 13">NRRL Y-2026</strain>
    </source>
</reference>
<evidence type="ECO:0000256" key="6">
    <source>
        <dbReference type="ARBA" id="ARBA00022490"/>
    </source>
</evidence>
<comment type="similarity">
    <text evidence="3">Belongs to the CND2 (condensin subunit 2) family.</text>
</comment>
<feature type="compositionally biased region" description="Acidic residues" evidence="11">
    <location>
        <begin position="154"/>
        <end position="163"/>
    </location>
</feature>
<evidence type="ECO:0000313" key="12">
    <source>
        <dbReference type="EMBL" id="ODQ49037.1"/>
    </source>
</evidence>
<dbReference type="RefSeq" id="XP_019020150.1">
    <property type="nucleotide sequence ID" value="XM_019163689.1"/>
</dbReference>
<keyword evidence="9" id="KW-0226">DNA condensation</keyword>
<dbReference type="PANTHER" id="PTHR13108">
    <property type="entry name" value="CONDENSIN COMPLEX SUBUNIT 2"/>
    <property type="match status" value="1"/>
</dbReference>
<dbReference type="EMBL" id="KV454001">
    <property type="protein sequence ID" value="ODQ49037.1"/>
    <property type="molecule type" value="Genomic_DNA"/>
</dbReference>